<reference evidence="3 4" key="1">
    <citation type="submission" date="2024-09" db="EMBL/GenBank/DDBJ databases">
        <authorList>
            <person name="Sun Q."/>
            <person name="Mori K."/>
        </authorList>
    </citation>
    <scope>NUCLEOTIDE SEQUENCE [LARGE SCALE GENOMIC DNA]</scope>
    <source>
        <strain evidence="3 4">CICC 10874</strain>
    </source>
</reference>
<dbReference type="PANTHER" id="PTHR43591">
    <property type="entry name" value="METHYLTRANSFERASE"/>
    <property type="match status" value="1"/>
</dbReference>
<organism evidence="3 4">
    <name type="scientific">Brachybacterium hainanense</name>
    <dbReference type="NCBI Taxonomy" id="1541174"/>
    <lineage>
        <taxon>Bacteria</taxon>
        <taxon>Bacillati</taxon>
        <taxon>Actinomycetota</taxon>
        <taxon>Actinomycetes</taxon>
        <taxon>Micrococcales</taxon>
        <taxon>Dermabacteraceae</taxon>
        <taxon>Brachybacterium</taxon>
    </lineage>
</organism>
<name>A0ABV6RBE1_9MICO</name>
<feature type="domain" description="Methyltransferase type 11" evidence="2">
    <location>
        <begin position="54"/>
        <end position="151"/>
    </location>
</feature>
<dbReference type="EMBL" id="JBHLSV010000007">
    <property type="protein sequence ID" value="MFC0673884.1"/>
    <property type="molecule type" value="Genomic_DNA"/>
</dbReference>
<dbReference type="Proteomes" id="UP001589793">
    <property type="component" value="Unassembled WGS sequence"/>
</dbReference>
<dbReference type="Gene3D" id="3.40.50.150">
    <property type="entry name" value="Vaccinia Virus protein VP39"/>
    <property type="match status" value="1"/>
</dbReference>
<dbReference type="GO" id="GO:0008168">
    <property type="term" value="F:methyltransferase activity"/>
    <property type="evidence" value="ECO:0007669"/>
    <property type="project" value="UniProtKB-KW"/>
</dbReference>
<feature type="region of interest" description="Disordered" evidence="1">
    <location>
        <begin position="1"/>
        <end position="21"/>
    </location>
</feature>
<dbReference type="SUPFAM" id="SSF53335">
    <property type="entry name" value="S-adenosyl-L-methionine-dependent methyltransferases"/>
    <property type="match status" value="1"/>
</dbReference>
<evidence type="ECO:0000256" key="1">
    <source>
        <dbReference type="SAM" id="MobiDB-lite"/>
    </source>
</evidence>
<dbReference type="Pfam" id="PF08241">
    <property type="entry name" value="Methyltransf_11"/>
    <property type="match status" value="1"/>
</dbReference>
<dbReference type="RefSeq" id="WP_376979817.1">
    <property type="nucleotide sequence ID" value="NZ_JBHLSV010000007.1"/>
</dbReference>
<accession>A0ABV6RBE1</accession>
<evidence type="ECO:0000313" key="3">
    <source>
        <dbReference type="EMBL" id="MFC0673884.1"/>
    </source>
</evidence>
<evidence type="ECO:0000259" key="2">
    <source>
        <dbReference type="Pfam" id="PF08241"/>
    </source>
</evidence>
<sequence length="281" mass="30206">MDERSTDETSGGGPATHRYTHGYGASVLQGHRRRTAANSAAHLLPHLLPGQRLLDVGSGAGTITADLARAVGPERTTALEVTEEAAQLTRAELARQGLAEVEVLVADAHRLPLPDDSIDVAHAHQVLQHVADPVGVLAELRRVVRPGGVIAVRDAEYPGFRWYPDVPGLDDWLSLYLATARANGGTPDAGRRLLAWARAAGLDDVEMTSSTWTYATPGDRAWWADSWAGRISAGPLAQQILASGRAAQEDLDRIARAWRGWAENPDASFIVPHGEIIARPR</sequence>
<keyword evidence="4" id="KW-1185">Reference proteome</keyword>
<proteinExistence type="predicted"/>
<keyword evidence="3" id="KW-0808">Transferase</keyword>
<dbReference type="GO" id="GO:0032259">
    <property type="term" value="P:methylation"/>
    <property type="evidence" value="ECO:0007669"/>
    <property type="project" value="UniProtKB-KW"/>
</dbReference>
<dbReference type="InterPro" id="IPR013216">
    <property type="entry name" value="Methyltransf_11"/>
</dbReference>
<dbReference type="InterPro" id="IPR029063">
    <property type="entry name" value="SAM-dependent_MTases_sf"/>
</dbReference>
<comment type="caution">
    <text evidence="3">The sequence shown here is derived from an EMBL/GenBank/DDBJ whole genome shotgun (WGS) entry which is preliminary data.</text>
</comment>
<dbReference type="PANTHER" id="PTHR43591:SF24">
    <property type="entry name" value="2-METHOXY-6-POLYPRENYL-1,4-BENZOQUINOL METHYLASE, MITOCHONDRIAL"/>
    <property type="match status" value="1"/>
</dbReference>
<keyword evidence="3" id="KW-0489">Methyltransferase</keyword>
<dbReference type="CDD" id="cd02440">
    <property type="entry name" value="AdoMet_MTases"/>
    <property type="match status" value="1"/>
</dbReference>
<protein>
    <submittedName>
        <fullName evidence="3">Class I SAM-dependent methyltransferase</fullName>
        <ecNumber evidence="3">2.1.1.-</ecNumber>
    </submittedName>
</protein>
<gene>
    <name evidence="3" type="ORF">ACFFF6_07940</name>
</gene>
<evidence type="ECO:0000313" key="4">
    <source>
        <dbReference type="Proteomes" id="UP001589793"/>
    </source>
</evidence>
<dbReference type="EC" id="2.1.1.-" evidence="3"/>